<dbReference type="InterPro" id="IPR011015">
    <property type="entry name" value="LEM/LEM-like_dom_sf"/>
</dbReference>
<evidence type="ECO:0000256" key="6">
    <source>
        <dbReference type="SAM" id="MobiDB-lite"/>
    </source>
</evidence>
<evidence type="ECO:0000313" key="11">
    <source>
        <dbReference type="WBParaSite" id="TCONS_00002451.p1"/>
    </source>
</evidence>
<feature type="compositionally biased region" description="Polar residues" evidence="6">
    <location>
        <begin position="48"/>
        <end position="68"/>
    </location>
</feature>
<feature type="transmembrane region" description="Helical" evidence="7">
    <location>
        <begin position="286"/>
        <end position="311"/>
    </location>
</feature>
<dbReference type="Pfam" id="PF03020">
    <property type="entry name" value="LEM"/>
    <property type="match status" value="1"/>
</dbReference>
<evidence type="ECO:0000256" key="5">
    <source>
        <dbReference type="ARBA" id="ARBA00023242"/>
    </source>
</evidence>
<evidence type="ECO:0000313" key="9">
    <source>
        <dbReference type="Proteomes" id="UP000035681"/>
    </source>
</evidence>
<dbReference type="Proteomes" id="UP000035681">
    <property type="component" value="Unplaced"/>
</dbReference>
<dbReference type="GO" id="GO:0031490">
    <property type="term" value="F:chromatin DNA binding"/>
    <property type="evidence" value="ECO:0007669"/>
    <property type="project" value="TreeGrafter"/>
</dbReference>
<dbReference type="WBParaSite" id="SSTP_0001183200.1">
    <property type="protein sequence ID" value="SSTP_0001183200.1"/>
    <property type="gene ID" value="SSTP_0001183200"/>
</dbReference>
<dbReference type="InterPro" id="IPR041885">
    <property type="entry name" value="MAN1_winged_helix_dom"/>
</dbReference>
<feature type="domain" description="LEM" evidence="8">
    <location>
        <begin position="1"/>
        <end position="44"/>
    </location>
</feature>
<feature type="region of interest" description="Disordered" evidence="6">
    <location>
        <begin position="44"/>
        <end position="82"/>
    </location>
</feature>
<feature type="transmembrane region" description="Helical" evidence="7">
    <location>
        <begin position="248"/>
        <end position="266"/>
    </location>
</feature>
<reference evidence="10" key="1">
    <citation type="submission" date="2015-08" db="UniProtKB">
        <authorList>
            <consortium name="WormBaseParasite"/>
        </authorList>
    </citation>
    <scope>IDENTIFICATION</scope>
</reference>
<dbReference type="AlphaFoldDB" id="A0A0K0EQV1"/>
<dbReference type="PROSITE" id="PS50954">
    <property type="entry name" value="LEM"/>
    <property type="match status" value="1"/>
</dbReference>
<dbReference type="WBParaSite" id="TCONS_00002451.p1">
    <property type="protein sequence ID" value="TCONS_00002451.p1"/>
    <property type="gene ID" value="XLOC_002298"/>
</dbReference>
<evidence type="ECO:0000256" key="7">
    <source>
        <dbReference type="SAM" id="Phobius"/>
    </source>
</evidence>
<dbReference type="InterPro" id="IPR052277">
    <property type="entry name" value="INM_ESCRT-Associated"/>
</dbReference>
<dbReference type="Gene3D" id="1.10.720.40">
    <property type="match status" value="1"/>
</dbReference>
<evidence type="ECO:0000256" key="1">
    <source>
        <dbReference type="ARBA" id="ARBA00004473"/>
    </source>
</evidence>
<protein>
    <submittedName>
        <fullName evidence="10 11">LEM domain-containing protein</fullName>
    </submittedName>
</protein>
<accession>A0A0K0EQV1</accession>
<name>A0A0K0EQV1_STRER</name>
<dbReference type="GO" id="GO:0030514">
    <property type="term" value="P:negative regulation of BMP signaling pathway"/>
    <property type="evidence" value="ECO:0007669"/>
    <property type="project" value="TreeGrafter"/>
</dbReference>
<organism evidence="10">
    <name type="scientific">Strongyloides stercoralis</name>
    <name type="common">Threadworm</name>
    <dbReference type="NCBI Taxonomy" id="6248"/>
    <lineage>
        <taxon>Eukaryota</taxon>
        <taxon>Metazoa</taxon>
        <taxon>Ecdysozoa</taxon>
        <taxon>Nematoda</taxon>
        <taxon>Chromadorea</taxon>
        <taxon>Rhabditida</taxon>
        <taxon>Tylenchina</taxon>
        <taxon>Panagrolaimomorpha</taxon>
        <taxon>Strongyloidoidea</taxon>
        <taxon>Strongyloididae</taxon>
        <taxon>Strongyloides</taxon>
    </lineage>
</organism>
<dbReference type="InterPro" id="IPR012677">
    <property type="entry name" value="Nucleotide-bd_a/b_plait_sf"/>
</dbReference>
<keyword evidence="5" id="KW-0539">Nucleus</keyword>
<dbReference type="SUPFAM" id="SSF63451">
    <property type="entry name" value="LEM domain"/>
    <property type="match status" value="1"/>
</dbReference>
<comment type="subcellular location">
    <subcellularLocation>
        <location evidence="1">Nucleus inner membrane</location>
        <topology evidence="1">Multi-pass membrane protein</topology>
    </subcellularLocation>
</comment>
<evidence type="ECO:0000313" key="10">
    <source>
        <dbReference type="WBParaSite" id="SSTP_0001183200.1"/>
    </source>
</evidence>
<sequence>MANVSTLSKEDLRRELSGFGINTPITQTTRPILEKKLIKLRKESKSLPTSERNVSNLKASKSPTRNVYSNTRTSSSTINTTRNSLNNKTTLISPLIAREIGGKSALNALRNKSKSPSRTSANKDILKQLEILKEFSKTDPISIPKEISYSSQRQFNDSTFKSPRSFLFQDDKSSILADTYEPQKYSEHPSDGSLLYKGNSNNVQRLSRRLSNEYPGTEMKRSVNSFYEKNINLVDKKISIGNGFLKHIHWFLFFLLIVIIALNVNINVDREKDILITSFYNTFSFVFNYAVFPVFIIGLIAILLTATFLSVKYYRNKKLKEEKQTKETAEKIVGYLTSVNSSKSIGIPEYKLFDEMFPKMMRTKKDKRIFENALKYIFETEINIRYEIHDYDGVETKVYFWTAPLREKWQGSAIGSSNEDNFPRYGPTNCLKIRGMSYENVNGKDREIMEDIRLRCIPYKILHMQIVNDGKDAVLYIKLKDNYEAYKVFFLLHSNWFNGDLLNCKFIEEVKYDQRFKI</sequence>
<feature type="compositionally biased region" description="Low complexity" evidence="6">
    <location>
        <begin position="69"/>
        <end position="82"/>
    </location>
</feature>
<evidence type="ECO:0000256" key="4">
    <source>
        <dbReference type="ARBA" id="ARBA00023136"/>
    </source>
</evidence>
<evidence type="ECO:0000256" key="2">
    <source>
        <dbReference type="ARBA" id="ARBA00022692"/>
    </source>
</evidence>
<evidence type="ECO:0000256" key="3">
    <source>
        <dbReference type="ARBA" id="ARBA00022989"/>
    </source>
</evidence>
<dbReference type="GO" id="GO:0005637">
    <property type="term" value="C:nuclear inner membrane"/>
    <property type="evidence" value="ECO:0007669"/>
    <property type="project" value="UniProtKB-SubCell"/>
</dbReference>
<dbReference type="GO" id="GO:0006998">
    <property type="term" value="P:nuclear envelope organization"/>
    <property type="evidence" value="ECO:0007669"/>
    <property type="project" value="TreeGrafter"/>
</dbReference>
<proteinExistence type="predicted"/>
<dbReference type="CDD" id="cd12934">
    <property type="entry name" value="LEM"/>
    <property type="match status" value="1"/>
</dbReference>
<dbReference type="Gene3D" id="1.10.10.1180">
    <property type="entry name" value="MAN1, winged-helix domain"/>
    <property type="match status" value="1"/>
</dbReference>
<evidence type="ECO:0000259" key="8">
    <source>
        <dbReference type="PROSITE" id="PS50954"/>
    </source>
</evidence>
<dbReference type="Gene3D" id="3.30.70.330">
    <property type="match status" value="1"/>
</dbReference>
<keyword evidence="9" id="KW-1185">Reference proteome</keyword>
<dbReference type="PANTHER" id="PTHR13428">
    <property type="entry name" value="INNER NUCLEAR MEMBRANE PROTEIN MAN1 LEM DOMAIN CONTAINING PROTEIN"/>
    <property type="match status" value="1"/>
</dbReference>
<dbReference type="STRING" id="6248.A0A0K0EQV1"/>
<keyword evidence="4 7" id="KW-0472">Membrane</keyword>
<dbReference type="PANTHER" id="PTHR13428:SF12">
    <property type="entry name" value="INNER NUCLEAR MEMBRANE PROTEIN MAN1"/>
    <property type="match status" value="1"/>
</dbReference>
<keyword evidence="2 7" id="KW-0812">Transmembrane</keyword>
<dbReference type="InterPro" id="IPR003887">
    <property type="entry name" value="LEM_dom"/>
</dbReference>
<dbReference type="SMART" id="SM00540">
    <property type="entry name" value="LEM"/>
    <property type="match status" value="1"/>
</dbReference>
<keyword evidence="3 7" id="KW-1133">Transmembrane helix</keyword>